<dbReference type="SMART" id="SM00885">
    <property type="entry name" value="D5_N"/>
    <property type="match status" value="1"/>
</dbReference>
<feature type="region of interest" description="Disordered" evidence="4">
    <location>
        <begin position="435"/>
        <end position="499"/>
    </location>
</feature>
<dbReference type="PROSITE" id="PS51206">
    <property type="entry name" value="SF3_HELICASE_1"/>
    <property type="match status" value="1"/>
</dbReference>
<dbReference type="GO" id="GO:0016817">
    <property type="term" value="F:hydrolase activity, acting on acid anhydrides"/>
    <property type="evidence" value="ECO:0007669"/>
    <property type="project" value="InterPro"/>
</dbReference>
<feature type="domain" description="SF3 helicase" evidence="5">
    <location>
        <begin position="652"/>
        <end position="806"/>
    </location>
</feature>
<dbReference type="SUPFAM" id="SSF52540">
    <property type="entry name" value="P-loop containing nucleoside triphosphate hydrolases"/>
    <property type="match status" value="1"/>
</dbReference>
<feature type="region of interest" description="Disordered" evidence="4">
    <location>
        <begin position="1"/>
        <end position="82"/>
    </location>
</feature>
<dbReference type="RefSeq" id="WP_014778759.1">
    <property type="nucleotide sequence ID" value="NC_018012.1"/>
</dbReference>
<dbReference type="InterPro" id="IPR014015">
    <property type="entry name" value="Helicase_SF3_DNA-vir"/>
</dbReference>
<dbReference type="eggNOG" id="COG4643">
    <property type="taxonomic scope" value="Bacteria"/>
</dbReference>
<dbReference type="eggNOG" id="COG3378">
    <property type="taxonomic scope" value="Bacteria"/>
</dbReference>
<dbReference type="Pfam" id="PF08707">
    <property type="entry name" value="PriCT_2"/>
    <property type="match status" value="1"/>
</dbReference>
<dbReference type="Pfam" id="PF13362">
    <property type="entry name" value="Toprim_3"/>
    <property type="match status" value="1"/>
</dbReference>
<organism evidence="6 7">
    <name type="scientific">Thiocystis violascens (strain ATCC 17096 / DSM 198 / 6111)</name>
    <name type="common">Chromatium violascens</name>
    <dbReference type="NCBI Taxonomy" id="765911"/>
    <lineage>
        <taxon>Bacteria</taxon>
        <taxon>Pseudomonadati</taxon>
        <taxon>Pseudomonadota</taxon>
        <taxon>Gammaproteobacteria</taxon>
        <taxon>Chromatiales</taxon>
        <taxon>Chromatiaceae</taxon>
        <taxon>Thiocystis</taxon>
    </lineage>
</organism>
<accession>I3YBE5</accession>
<feature type="compositionally biased region" description="Basic and acidic residues" evidence="4">
    <location>
        <begin position="183"/>
        <end position="204"/>
    </location>
</feature>
<feature type="compositionally biased region" description="Basic and acidic residues" evidence="4">
    <location>
        <begin position="165"/>
        <end position="174"/>
    </location>
</feature>
<dbReference type="GO" id="GO:0005524">
    <property type="term" value="F:ATP binding"/>
    <property type="evidence" value="ECO:0007669"/>
    <property type="project" value="UniProtKB-KW"/>
</dbReference>
<dbReference type="Proteomes" id="UP000006062">
    <property type="component" value="Chromosome"/>
</dbReference>
<dbReference type="InterPro" id="IPR006171">
    <property type="entry name" value="TOPRIM_dom"/>
</dbReference>
<dbReference type="KEGG" id="tvi:Thivi_2368"/>
<evidence type="ECO:0000256" key="3">
    <source>
        <dbReference type="ARBA" id="ARBA00022840"/>
    </source>
</evidence>
<feature type="region of interest" description="Disordered" evidence="4">
    <location>
        <begin position="967"/>
        <end position="993"/>
    </location>
</feature>
<dbReference type="EMBL" id="CP003154">
    <property type="protein sequence ID" value="AFL74313.1"/>
    <property type="molecule type" value="Genomic_DNA"/>
</dbReference>
<dbReference type="STRING" id="765911.Thivi_2368"/>
<dbReference type="AlphaFoldDB" id="I3YBE5"/>
<evidence type="ECO:0000313" key="7">
    <source>
        <dbReference type="Proteomes" id="UP000006062"/>
    </source>
</evidence>
<evidence type="ECO:0000256" key="1">
    <source>
        <dbReference type="ARBA" id="ARBA00022741"/>
    </source>
</evidence>
<sequence length="993" mass="107671">MTAAPQTGGAKAPSSKTRANLPPEIRANLAAHMPSTPEAAHETPPLAAYFQELAADGEPSEPLAFETSAKGTPTPHPAKAQRAPRIGEDLERIRDALFCVPPDDRDTWIKMGMAIKSEIGEAGRELWENWSQAADAYNAADARDVWKSFTATGKVKLGTLFHEAKQNGWRDRDPLPPPTPEEIAERKRQADEQARKAAEDLAREQAETARRALSVWTASSPADPNHPYLVRKGIAPTEKLLQIDANEAAILLGYHPQSRGARLQGPLLVAPIQIDGRPHLSSLELIDGDGRKTALTGRGTKTGGYWAAQFLQDDPGDGFALLIAEGVATALSAKAATGRPLIAALSLGNVPKVLQAMRARYPQAPLLLLADLDKKTGKPDPKVASAAKSVGAALAAPDFGPDRPEGATDFNDLHQASGLEPVWRQIEGAISEAKNSTCIQENSSAKKSKNPSDPSGTRVQSLRDSSGTSKDPSGTRVQSLRDSSGTSQKSGESFRGCLTYEPDNGPMRRLIDSQAAAAIAAHLVGRLAWDADAGAWMTWQVTHWEPLLNAAPAEKLIADAVEEGTRPIGYRVAYLAGITTIIQRRGILPAPNWPPNVVPFANGLLNLESGTLTPATPRFALNWVLPWNYDKQADCPAVKAWLLRSVDGQDPETVELLRAWLAALIRGLPLQYFLTLIGRGGSGKGTFQRLAAALVGIRNVAVTDLARLENRPFETALLYGKRLCMVNEAGKYGGTVDVLKAITGGDHIPMERKHVQQSGSFVFRGLVLMATNEPIIATDATSGLERRRLTVRFPYSATPHEKAAWMSKGGEEAVLHAEIPGLIRWLLEMPVDDIRARLASPPQRVAAENLLGMAAGNSVAEWMLENCTPVVDDKIGVQIGSKKPAYGGGYEYSEVRLYPHYLQWCDETGRSHPVAIRKFSDVASDIAEHLGYSVKKSRDATTRATHLIGLRLRQNWEEPYSWITFRRSEPEESEESGGVSGGIEPAYRKDRRS</sequence>
<feature type="compositionally biased region" description="Polar residues" evidence="4">
    <location>
        <begin position="435"/>
        <end position="491"/>
    </location>
</feature>
<dbReference type="InterPro" id="IPR014819">
    <property type="entry name" value="PriCT_2"/>
</dbReference>
<evidence type="ECO:0000256" key="2">
    <source>
        <dbReference type="ARBA" id="ARBA00022801"/>
    </source>
</evidence>
<name>I3YBE5_THIV6</name>
<dbReference type="InterPro" id="IPR045455">
    <property type="entry name" value="NrS-1_pol-like_helicase"/>
</dbReference>
<keyword evidence="2" id="KW-0378">Hydrolase</keyword>
<dbReference type="HOGENOM" id="CLU_301085_0_0_6"/>
<dbReference type="PANTHER" id="PTHR35372:SF2">
    <property type="entry name" value="SF3 HELICASE DOMAIN-CONTAINING PROTEIN"/>
    <property type="match status" value="1"/>
</dbReference>
<keyword evidence="1" id="KW-0547">Nucleotide-binding</keyword>
<protein>
    <submittedName>
        <fullName evidence="6">Putative ATPase</fullName>
    </submittedName>
</protein>
<dbReference type="InterPro" id="IPR027417">
    <property type="entry name" value="P-loop_NTPase"/>
</dbReference>
<evidence type="ECO:0000313" key="6">
    <source>
        <dbReference type="EMBL" id="AFL74313.1"/>
    </source>
</evidence>
<gene>
    <name evidence="6" type="ordered locus">Thivi_2368</name>
</gene>
<dbReference type="OrthoDB" id="110640at2"/>
<feature type="region of interest" description="Disordered" evidence="4">
    <location>
        <begin position="165"/>
        <end position="204"/>
    </location>
</feature>
<dbReference type="InterPro" id="IPR014818">
    <property type="entry name" value="Phage/plasmid_primase_P4_C"/>
</dbReference>
<keyword evidence="7" id="KW-1185">Reference proteome</keyword>
<evidence type="ECO:0000256" key="4">
    <source>
        <dbReference type="SAM" id="MobiDB-lite"/>
    </source>
</evidence>
<dbReference type="Gene3D" id="3.40.50.300">
    <property type="entry name" value="P-loop containing nucleotide triphosphate hydrolases"/>
    <property type="match status" value="1"/>
</dbReference>
<dbReference type="PANTHER" id="PTHR35372">
    <property type="entry name" value="ATP BINDING PROTEIN-RELATED"/>
    <property type="match status" value="1"/>
</dbReference>
<dbReference type="Pfam" id="PF08706">
    <property type="entry name" value="D5_N"/>
    <property type="match status" value="1"/>
</dbReference>
<keyword evidence="3" id="KW-0067">ATP-binding</keyword>
<proteinExistence type="predicted"/>
<dbReference type="InterPro" id="IPR051620">
    <property type="entry name" value="ORF904-like_C"/>
</dbReference>
<reference evidence="6 7" key="1">
    <citation type="submission" date="2012-06" db="EMBL/GenBank/DDBJ databases">
        <title>Complete sequence of Thiocystis violascens DSM 198.</title>
        <authorList>
            <consortium name="US DOE Joint Genome Institute"/>
            <person name="Lucas S."/>
            <person name="Han J."/>
            <person name="Lapidus A."/>
            <person name="Cheng J.-F."/>
            <person name="Goodwin L."/>
            <person name="Pitluck S."/>
            <person name="Peters L."/>
            <person name="Ovchinnikova G."/>
            <person name="Teshima H."/>
            <person name="Detter J.C."/>
            <person name="Han C."/>
            <person name="Tapia R."/>
            <person name="Land M."/>
            <person name="Hauser L."/>
            <person name="Kyrpides N."/>
            <person name="Ivanova N."/>
            <person name="Pagani I."/>
            <person name="Vogl K."/>
            <person name="Liu Z."/>
            <person name="Frigaard N.-U."/>
            <person name="Bryant D."/>
            <person name="Woyke T."/>
        </authorList>
    </citation>
    <scope>NUCLEOTIDE SEQUENCE [LARGE SCALE GENOMIC DNA]</scope>
    <source>
        <strain evidence="7">ATCC 17096 / DSM 198 / 6111</strain>
    </source>
</reference>
<evidence type="ECO:0000259" key="5">
    <source>
        <dbReference type="PROSITE" id="PS51206"/>
    </source>
</evidence>
<dbReference type="Pfam" id="PF19263">
    <property type="entry name" value="DUF5906"/>
    <property type="match status" value="1"/>
</dbReference>